<proteinExistence type="predicted"/>
<keyword evidence="3" id="KW-1185">Reference proteome</keyword>
<gene>
    <name evidence="2" type="ORF">PLEPLA_LOCUS9370</name>
</gene>
<dbReference type="EMBL" id="CADEAL010000524">
    <property type="protein sequence ID" value="CAB1421484.1"/>
    <property type="molecule type" value="Genomic_DNA"/>
</dbReference>
<reference evidence="2" key="1">
    <citation type="submission" date="2020-03" db="EMBL/GenBank/DDBJ databases">
        <authorList>
            <person name="Weist P."/>
        </authorList>
    </citation>
    <scope>NUCLEOTIDE SEQUENCE</scope>
</reference>
<accession>A0A9N7U0G2</accession>
<dbReference type="Proteomes" id="UP001153269">
    <property type="component" value="Unassembled WGS sequence"/>
</dbReference>
<evidence type="ECO:0000313" key="2">
    <source>
        <dbReference type="EMBL" id="CAB1421484.1"/>
    </source>
</evidence>
<comment type="caution">
    <text evidence="2">The sequence shown here is derived from an EMBL/GenBank/DDBJ whole genome shotgun (WGS) entry which is preliminary data.</text>
</comment>
<evidence type="ECO:0000256" key="1">
    <source>
        <dbReference type="SAM" id="MobiDB-lite"/>
    </source>
</evidence>
<organism evidence="2 3">
    <name type="scientific">Pleuronectes platessa</name>
    <name type="common">European plaice</name>
    <dbReference type="NCBI Taxonomy" id="8262"/>
    <lineage>
        <taxon>Eukaryota</taxon>
        <taxon>Metazoa</taxon>
        <taxon>Chordata</taxon>
        <taxon>Craniata</taxon>
        <taxon>Vertebrata</taxon>
        <taxon>Euteleostomi</taxon>
        <taxon>Actinopterygii</taxon>
        <taxon>Neopterygii</taxon>
        <taxon>Teleostei</taxon>
        <taxon>Neoteleostei</taxon>
        <taxon>Acanthomorphata</taxon>
        <taxon>Carangaria</taxon>
        <taxon>Pleuronectiformes</taxon>
        <taxon>Pleuronectoidei</taxon>
        <taxon>Pleuronectidae</taxon>
        <taxon>Pleuronectes</taxon>
    </lineage>
</organism>
<sequence length="83" mass="8936">MPDSIIIRFSVPPPTPGPPVRGAGRGRVADLGVDTVGDARGVEELSLNFVSSLLRSLTLEQRFLTPPLFCGYVCWMENSSTTS</sequence>
<dbReference type="AlphaFoldDB" id="A0A9N7U0G2"/>
<name>A0A9N7U0G2_PLEPL</name>
<feature type="region of interest" description="Disordered" evidence="1">
    <location>
        <begin position="1"/>
        <end position="25"/>
    </location>
</feature>
<evidence type="ECO:0000313" key="3">
    <source>
        <dbReference type="Proteomes" id="UP001153269"/>
    </source>
</evidence>
<protein>
    <submittedName>
        <fullName evidence="2">Uncharacterized protein</fullName>
    </submittedName>
</protein>